<proteinExistence type="predicted"/>
<dbReference type="InterPro" id="IPR011051">
    <property type="entry name" value="RmlC_Cupin_sf"/>
</dbReference>
<comment type="caution">
    <text evidence="2">The sequence shown here is derived from an EMBL/GenBank/DDBJ whole genome shotgun (WGS) entry which is preliminary data.</text>
</comment>
<gene>
    <name evidence="2" type="ORF">ACEZDB_02135</name>
</gene>
<name>A0ABV6WTT9_9ACTN</name>
<dbReference type="InterPro" id="IPR014710">
    <property type="entry name" value="RmlC-like_jellyroll"/>
</dbReference>
<dbReference type="Proteomes" id="UP001592530">
    <property type="component" value="Unassembled WGS sequence"/>
</dbReference>
<dbReference type="Gene3D" id="2.60.120.10">
    <property type="entry name" value="Jelly Rolls"/>
    <property type="match status" value="1"/>
</dbReference>
<organism evidence="2 3">
    <name type="scientific">Streptacidiphilus alkalitolerans</name>
    <dbReference type="NCBI Taxonomy" id="3342712"/>
    <lineage>
        <taxon>Bacteria</taxon>
        <taxon>Bacillati</taxon>
        <taxon>Actinomycetota</taxon>
        <taxon>Actinomycetes</taxon>
        <taxon>Kitasatosporales</taxon>
        <taxon>Streptomycetaceae</taxon>
        <taxon>Streptacidiphilus</taxon>
    </lineage>
</organism>
<reference evidence="2 3" key="1">
    <citation type="submission" date="2024-09" db="EMBL/GenBank/DDBJ databases">
        <authorList>
            <person name="Lee S.D."/>
        </authorList>
    </citation>
    <scope>NUCLEOTIDE SEQUENCE [LARGE SCALE GENOMIC DNA]</scope>
    <source>
        <strain evidence="2 3">N1-3</strain>
    </source>
</reference>
<dbReference type="InterPro" id="IPR013096">
    <property type="entry name" value="Cupin_2"/>
</dbReference>
<evidence type="ECO:0000313" key="3">
    <source>
        <dbReference type="Proteomes" id="UP001592530"/>
    </source>
</evidence>
<evidence type="ECO:0000259" key="1">
    <source>
        <dbReference type="Pfam" id="PF07883"/>
    </source>
</evidence>
<feature type="domain" description="Cupin type-2" evidence="1">
    <location>
        <begin position="38"/>
        <end position="98"/>
    </location>
</feature>
<dbReference type="SUPFAM" id="SSF51182">
    <property type="entry name" value="RmlC-like cupins"/>
    <property type="match status" value="1"/>
</dbReference>
<sequence>MPYVRGHQAVVHEIHGVRFTAHANPGTGSRQIAAWQGEVPAGTVGVPHTVSHEEVIHVLSGAMRFTIDGESADLGAGDTVIVPAGSLFGLDNLGADTATTWVTTSVGLTATLPDGSTLTPPWAN</sequence>
<accession>A0ABV6WTT9</accession>
<evidence type="ECO:0000313" key="2">
    <source>
        <dbReference type="EMBL" id="MFC1429456.1"/>
    </source>
</evidence>
<dbReference type="RefSeq" id="WP_380548082.1">
    <property type="nucleotide sequence ID" value="NZ_JBHEZY010000001.1"/>
</dbReference>
<dbReference type="CDD" id="cd20299">
    <property type="entry name" value="cupin_YP766765-like"/>
    <property type="match status" value="1"/>
</dbReference>
<protein>
    <submittedName>
        <fullName evidence="2">Cupin domain-containing protein</fullName>
    </submittedName>
</protein>
<dbReference type="Pfam" id="PF07883">
    <property type="entry name" value="Cupin_2"/>
    <property type="match status" value="1"/>
</dbReference>
<dbReference type="EMBL" id="JBHEZY010000001">
    <property type="protein sequence ID" value="MFC1429456.1"/>
    <property type="molecule type" value="Genomic_DNA"/>
</dbReference>